<reference evidence="1" key="1">
    <citation type="submission" date="2014-09" db="EMBL/GenBank/DDBJ databases">
        <authorList>
            <person name="Magalhaes I.L.F."/>
            <person name="Oliveira U."/>
            <person name="Santos F.R."/>
            <person name="Vidigal T.H.D.A."/>
            <person name="Brescovit A.D."/>
            <person name="Santos A.J."/>
        </authorList>
    </citation>
    <scope>NUCLEOTIDE SEQUENCE</scope>
    <source>
        <tissue evidence="1">Shoot tissue taken approximately 20 cm above the soil surface</tissue>
    </source>
</reference>
<proteinExistence type="predicted"/>
<accession>A0A0A9B904</accession>
<organism evidence="1">
    <name type="scientific">Arundo donax</name>
    <name type="common">Giant reed</name>
    <name type="synonym">Donax arundinaceus</name>
    <dbReference type="NCBI Taxonomy" id="35708"/>
    <lineage>
        <taxon>Eukaryota</taxon>
        <taxon>Viridiplantae</taxon>
        <taxon>Streptophyta</taxon>
        <taxon>Embryophyta</taxon>
        <taxon>Tracheophyta</taxon>
        <taxon>Spermatophyta</taxon>
        <taxon>Magnoliopsida</taxon>
        <taxon>Liliopsida</taxon>
        <taxon>Poales</taxon>
        <taxon>Poaceae</taxon>
        <taxon>PACMAD clade</taxon>
        <taxon>Arundinoideae</taxon>
        <taxon>Arundineae</taxon>
        <taxon>Arundo</taxon>
    </lineage>
</organism>
<reference evidence="1" key="2">
    <citation type="journal article" date="2015" name="Data Brief">
        <title>Shoot transcriptome of the giant reed, Arundo donax.</title>
        <authorList>
            <person name="Barrero R.A."/>
            <person name="Guerrero F.D."/>
            <person name="Moolhuijzen P."/>
            <person name="Goolsby J.A."/>
            <person name="Tidwell J."/>
            <person name="Bellgard S.E."/>
            <person name="Bellgard M.I."/>
        </authorList>
    </citation>
    <scope>NUCLEOTIDE SEQUENCE</scope>
    <source>
        <tissue evidence="1">Shoot tissue taken approximately 20 cm above the soil surface</tissue>
    </source>
</reference>
<name>A0A0A9B904_ARUDO</name>
<protein>
    <submittedName>
        <fullName evidence="1">Uncharacterized protein</fullName>
    </submittedName>
</protein>
<sequence length="13" mass="1468">MRSALKSSIKMIC</sequence>
<dbReference type="EMBL" id="GBRH01239287">
    <property type="protein sequence ID" value="JAD58608.1"/>
    <property type="molecule type" value="Transcribed_RNA"/>
</dbReference>
<evidence type="ECO:0000313" key="1">
    <source>
        <dbReference type="EMBL" id="JAD58608.1"/>
    </source>
</evidence>